<organism evidence="2 3">
    <name type="scientific">Chryseotalea sanaruensis</name>
    <dbReference type="NCBI Taxonomy" id="2482724"/>
    <lineage>
        <taxon>Bacteria</taxon>
        <taxon>Pseudomonadati</taxon>
        <taxon>Bacteroidota</taxon>
        <taxon>Cytophagia</taxon>
        <taxon>Cytophagales</taxon>
        <taxon>Chryseotaleaceae</taxon>
        <taxon>Chryseotalea</taxon>
    </lineage>
</organism>
<dbReference type="Proteomes" id="UP000288227">
    <property type="component" value="Unassembled WGS sequence"/>
</dbReference>
<dbReference type="OrthoDB" id="982194at2"/>
<protein>
    <recommendedName>
        <fullName evidence="1">YopX protein domain-containing protein</fullName>
    </recommendedName>
</protein>
<evidence type="ECO:0000313" key="3">
    <source>
        <dbReference type="Proteomes" id="UP000288227"/>
    </source>
</evidence>
<evidence type="ECO:0000259" key="1">
    <source>
        <dbReference type="Pfam" id="PF09643"/>
    </source>
</evidence>
<reference evidence="2 3" key="1">
    <citation type="submission" date="2018-11" db="EMBL/GenBank/DDBJ databases">
        <title>Chryseotalea sanarue gen. nov., sp., nov., a member of the family Cytophagaceae, isolated from a brackish lake in Hamamatsu Japan.</title>
        <authorList>
            <person name="Maejima Y."/>
            <person name="Iino T."/>
            <person name="Muraguchi Y."/>
            <person name="Fukuda K."/>
            <person name="Ohkuma M."/>
            <person name="Moriuchi R."/>
            <person name="Dohra H."/>
            <person name="Kimbara K."/>
            <person name="Shintani M."/>
        </authorList>
    </citation>
    <scope>NUCLEOTIDE SEQUENCE [LARGE SCALE GENOMIC DNA]</scope>
    <source>
        <strain evidence="2 3">Ys</strain>
    </source>
</reference>
<evidence type="ECO:0000313" key="2">
    <source>
        <dbReference type="EMBL" id="GCC51710.1"/>
    </source>
</evidence>
<comment type="caution">
    <text evidence="2">The sequence shown here is derived from an EMBL/GenBank/DDBJ whole genome shotgun (WGS) entry which is preliminary data.</text>
</comment>
<dbReference type="EMBL" id="BHXQ01000003">
    <property type="protein sequence ID" value="GCC51710.1"/>
    <property type="molecule type" value="Genomic_DNA"/>
</dbReference>
<gene>
    <name evidence="2" type="ORF">SanaruYs_19390</name>
</gene>
<accession>A0A401UA07</accession>
<keyword evidence="3" id="KW-1185">Reference proteome</keyword>
<dbReference type="RefSeq" id="WP_127122360.1">
    <property type="nucleotide sequence ID" value="NZ_BHXQ01000003.1"/>
</dbReference>
<dbReference type="AlphaFoldDB" id="A0A401UA07"/>
<feature type="domain" description="YopX protein" evidence="1">
    <location>
        <begin position="10"/>
        <end position="82"/>
    </location>
</feature>
<name>A0A401UA07_9BACT</name>
<dbReference type="Pfam" id="PF09643">
    <property type="entry name" value="YopX"/>
    <property type="match status" value="1"/>
</dbReference>
<dbReference type="SUPFAM" id="SSF159006">
    <property type="entry name" value="YopX-like"/>
    <property type="match status" value="1"/>
</dbReference>
<dbReference type="InterPro" id="IPR019096">
    <property type="entry name" value="YopX_protein"/>
</dbReference>
<proteinExistence type="predicted"/>
<sequence length="110" mass="13199">MEIFTPRKLKFKAWNQEEKLLMRLNSIDCNRGELFKKNHILLQFTGMLDKQEEEIYEMDILLKGNVKYLVRWDEVNTGWCYSLASVPENYKPLLAKEAAEFIRLKSYFED</sequence>